<feature type="transmembrane region" description="Helical" evidence="1">
    <location>
        <begin position="12"/>
        <end position="30"/>
    </location>
</feature>
<evidence type="ECO:0000313" key="3">
    <source>
        <dbReference type="Proteomes" id="UP000824265"/>
    </source>
</evidence>
<accession>A0A9D1R2T8</accession>
<dbReference type="PANTHER" id="PTHR37422:SF13">
    <property type="entry name" value="LIPOPOLYSACCHARIDE BIOSYNTHESIS PROTEIN PA4999-RELATED"/>
    <property type="match status" value="1"/>
</dbReference>
<dbReference type="GO" id="GO:0016874">
    <property type="term" value="F:ligase activity"/>
    <property type="evidence" value="ECO:0007669"/>
    <property type="project" value="UniProtKB-KW"/>
</dbReference>
<keyword evidence="2" id="KW-0436">Ligase</keyword>
<feature type="transmembrane region" description="Helical" evidence="1">
    <location>
        <begin position="329"/>
        <end position="351"/>
    </location>
</feature>
<feature type="transmembrane region" description="Helical" evidence="1">
    <location>
        <begin position="113"/>
        <end position="130"/>
    </location>
</feature>
<keyword evidence="1" id="KW-0472">Membrane</keyword>
<dbReference type="PANTHER" id="PTHR37422">
    <property type="entry name" value="TEICHURONIC ACID BIOSYNTHESIS PROTEIN TUAE"/>
    <property type="match status" value="1"/>
</dbReference>
<feature type="transmembrane region" description="Helical" evidence="1">
    <location>
        <begin position="301"/>
        <end position="317"/>
    </location>
</feature>
<feature type="transmembrane region" description="Helical" evidence="1">
    <location>
        <begin position="42"/>
        <end position="64"/>
    </location>
</feature>
<protein>
    <submittedName>
        <fullName evidence="2">O-antigen ligase family protein</fullName>
    </submittedName>
</protein>
<reference evidence="2" key="1">
    <citation type="journal article" date="2021" name="PeerJ">
        <title>Extensive microbial diversity within the chicken gut microbiome revealed by metagenomics and culture.</title>
        <authorList>
            <person name="Gilroy R."/>
            <person name="Ravi A."/>
            <person name="Getino M."/>
            <person name="Pursley I."/>
            <person name="Horton D.L."/>
            <person name="Alikhan N.F."/>
            <person name="Baker D."/>
            <person name="Gharbi K."/>
            <person name="Hall N."/>
            <person name="Watson M."/>
            <person name="Adriaenssens E.M."/>
            <person name="Foster-Nyarko E."/>
            <person name="Jarju S."/>
            <person name="Secka A."/>
            <person name="Antonio M."/>
            <person name="Oren A."/>
            <person name="Chaudhuri R.R."/>
            <person name="La Ragione R."/>
            <person name="Hildebrand F."/>
            <person name="Pallen M.J."/>
        </authorList>
    </citation>
    <scope>NUCLEOTIDE SEQUENCE</scope>
    <source>
        <strain evidence="2">CHK195-6426</strain>
    </source>
</reference>
<evidence type="ECO:0000313" key="2">
    <source>
        <dbReference type="EMBL" id="HIW79960.1"/>
    </source>
</evidence>
<keyword evidence="1" id="KW-0812">Transmembrane</keyword>
<feature type="transmembrane region" description="Helical" evidence="1">
    <location>
        <begin position="422"/>
        <end position="443"/>
    </location>
</feature>
<proteinExistence type="predicted"/>
<dbReference type="Proteomes" id="UP000824265">
    <property type="component" value="Unassembled WGS sequence"/>
</dbReference>
<feature type="transmembrane region" description="Helical" evidence="1">
    <location>
        <begin position="237"/>
        <end position="253"/>
    </location>
</feature>
<organism evidence="2 3">
    <name type="scientific">Candidatus Acetatifactor stercoripullorum</name>
    <dbReference type="NCBI Taxonomy" id="2838414"/>
    <lineage>
        <taxon>Bacteria</taxon>
        <taxon>Bacillati</taxon>
        <taxon>Bacillota</taxon>
        <taxon>Clostridia</taxon>
        <taxon>Lachnospirales</taxon>
        <taxon>Lachnospiraceae</taxon>
        <taxon>Acetatifactor</taxon>
    </lineage>
</organism>
<feature type="transmembrane region" description="Helical" evidence="1">
    <location>
        <begin position="215"/>
        <end position="231"/>
    </location>
</feature>
<keyword evidence="1" id="KW-1133">Transmembrane helix</keyword>
<sequence>MERNRQEFLEMLCNLYVTAILAVLPLYTRGTYYRLGDDKYLLFRNISLVCAAVWLLSGIAAGIWKAVRRKGQFPDGCSISSMDIFMGAYAAAVFLSFLCSRYRQTAWSGYQDWYMGALTQLLFVWMYFFISRNYRAAAYPMYLGVGALFAVTLLGLLNRLDIDPLGLLAPFGPGDWEYTHMLSTIGNINWLCGYYAVALAFSVTGFLYGKGKGKMLLCYGVSVLSLLLLCIQGSAGGIAVAFACVGITLLLGWKKEEIFEKGILLGAGTAFLMPVMAALIWLCQSKASLPGDSRVYELVTWRGWLFAGAVFLLFYGIQKRMPPKTQRLFRRGCSLLIWAGALLACFCYLASMDWGDDWGTGRGGLWRLAWEGFLRADLGQKLVGAGPDCFAEYIYDVFPVRDIISPIGHWSNSIFANAHNEWLNHLVNLGLAGVLAYLGIFVMGLRRYKGMALGIFALTLYGVYSLISFQQVTSTPLFFAVLGICESARRKGKH</sequence>
<feature type="transmembrane region" description="Helical" evidence="1">
    <location>
        <begin position="188"/>
        <end position="208"/>
    </location>
</feature>
<reference evidence="2" key="2">
    <citation type="submission" date="2021-04" db="EMBL/GenBank/DDBJ databases">
        <authorList>
            <person name="Gilroy R."/>
        </authorList>
    </citation>
    <scope>NUCLEOTIDE SEQUENCE</scope>
    <source>
        <strain evidence="2">CHK195-6426</strain>
    </source>
</reference>
<feature type="transmembrane region" description="Helical" evidence="1">
    <location>
        <begin position="137"/>
        <end position="157"/>
    </location>
</feature>
<name>A0A9D1R2T8_9FIRM</name>
<feature type="transmembrane region" description="Helical" evidence="1">
    <location>
        <begin position="262"/>
        <end position="281"/>
    </location>
</feature>
<dbReference type="EMBL" id="DXGH01000002">
    <property type="protein sequence ID" value="HIW79960.1"/>
    <property type="molecule type" value="Genomic_DNA"/>
</dbReference>
<evidence type="ECO:0000256" key="1">
    <source>
        <dbReference type="SAM" id="Phobius"/>
    </source>
</evidence>
<feature type="transmembrane region" description="Helical" evidence="1">
    <location>
        <begin position="76"/>
        <end position="98"/>
    </location>
</feature>
<gene>
    <name evidence="2" type="ORF">H9742_00290</name>
</gene>
<comment type="caution">
    <text evidence="2">The sequence shown here is derived from an EMBL/GenBank/DDBJ whole genome shotgun (WGS) entry which is preliminary data.</text>
</comment>
<feature type="transmembrane region" description="Helical" evidence="1">
    <location>
        <begin position="450"/>
        <end position="469"/>
    </location>
</feature>
<dbReference type="InterPro" id="IPR051533">
    <property type="entry name" value="WaaL-like"/>
</dbReference>
<dbReference type="AlphaFoldDB" id="A0A9D1R2T8"/>